<protein>
    <recommendedName>
        <fullName evidence="3">Capsule polysaccharide biosynthesis protein</fullName>
    </recommendedName>
</protein>
<accession>A0AAN6M6W3</accession>
<reference evidence="1 2" key="1">
    <citation type="submission" date="2021-02" db="EMBL/GenBank/DDBJ databases">
        <title>Genome assembly of Pseudopithomyces chartarum.</title>
        <authorList>
            <person name="Jauregui R."/>
            <person name="Singh J."/>
            <person name="Voisey C."/>
        </authorList>
    </citation>
    <scope>NUCLEOTIDE SEQUENCE [LARGE SCALE GENOMIC DNA]</scope>
    <source>
        <strain evidence="1 2">AGR01</strain>
    </source>
</reference>
<name>A0AAN6M6W3_9PLEO</name>
<evidence type="ECO:0000313" key="1">
    <source>
        <dbReference type="EMBL" id="KAK3216903.1"/>
    </source>
</evidence>
<organism evidence="1 2">
    <name type="scientific">Pseudopithomyces chartarum</name>
    <dbReference type="NCBI Taxonomy" id="1892770"/>
    <lineage>
        <taxon>Eukaryota</taxon>
        <taxon>Fungi</taxon>
        <taxon>Dikarya</taxon>
        <taxon>Ascomycota</taxon>
        <taxon>Pezizomycotina</taxon>
        <taxon>Dothideomycetes</taxon>
        <taxon>Pleosporomycetidae</taxon>
        <taxon>Pleosporales</taxon>
        <taxon>Massarineae</taxon>
        <taxon>Didymosphaeriaceae</taxon>
        <taxon>Pseudopithomyces</taxon>
    </lineage>
</organism>
<dbReference type="Proteomes" id="UP001280581">
    <property type="component" value="Unassembled WGS sequence"/>
</dbReference>
<dbReference type="InterPro" id="IPR008441">
    <property type="entry name" value="AfumC-like_glycosyl_Trfase"/>
</dbReference>
<dbReference type="Pfam" id="PF05704">
    <property type="entry name" value="Caps_synth"/>
    <property type="match status" value="1"/>
</dbReference>
<dbReference type="Gene3D" id="3.90.550.20">
    <property type="match status" value="1"/>
</dbReference>
<evidence type="ECO:0000313" key="2">
    <source>
        <dbReference type="Proteomes" id="UP001280581"/>
    </source>
</evidence>
<comment type="caution">
    <text evidence="1">The sequence shown here is derived from an EMBL/GenBank/DDBJ whole genome shotgun (WGS) entry which is preliminary data.</text>
</comment>
<proteinExistence type="predicted"/>
<dbReference type="SUPFAM" id="SSF53448">
    <property type="entry name" value="Nucleotide-diphospho-sugar transferases"/>
    <property type="match status" value="1"/>
</dbReference>
<dbReference type="InterPro" id="IPR029044">
    <property type="entry name" value="Nucleotide-diphossugar_trans"/>
</dbReference>
<gene>
    <name evidence="1" type="ORF">GRF29_1g1352880</name>
</gene>
<dbReference type="AlphaFoldDB" id="A0AAN6M6W3"/>
<dbReference type="GO" id="GO:0016757">
    <property type="term" value="F:glycosyltransferase activity"/>
    <property type="evidence" value="ECO:0007669"/>
    <property type="project" value="InterPro"/>
</dbReference>
<evidence type="ECO:0008006" key="3">
    <source>
        <dbReference type="Google" id="ProtNLM"/>
    </source>
</evidence>
<dbReference type="EMBL" id="WVTA01000001">
    <property type="protein sequence ID" value="KAK3216903.1"/>
    <property type="molecule type" value="Genomic_DNA"/>
</dbReference>
<sequence length="401" mass="45469">MSESKFEIPAEFASQLRHVPSKDTRTDAEIIATLNDHAPITSEKNIWTYWHAGVDAMPSWNQRTMCNWIRLHGPSWTVRVLNTVPGHPNHALNWIDADQLPETFVQGTMVGPYTGPHSADFLRAPALYRYGGVWMDSSCILFRSLDRICWDKLADEESPFSVGAVTQYGTVMANAFVAARKGDVFVKKWHEIFMELWRGQTDWSGIAASPLILPILMKMELSEAVEAGFKWKFTVDPVHILGYIGQVLSWCRLASLQEPDGGFDGVDYYTKKVLCFDSLSEIWAAETLNDFDGGEMYKSMFTTRRDADPESEEYKKAYATTWRLLTQSSLQKITHGKGMTTDIHCGYLLDQNEGSDCAPGTFGELLRYGSVHFEQTRESIDYREAHRVSEDRIIHKGLLEA</sequence>
<keyword evidence="2" id="KW-1185">Reference proteome</keyword>